<protein>
    <submittedName>
        <fullName evidence="1">Uncharacterized protein</fullName>
    </submittedName>
</protein>
<organism evidence="1 2">
    <name type="scientific">Variovorax defluvii</name>
    <dbReference type="NCBI Taxonomy" id="913761"/>
    <lineage>
        <taxon>Bacteria</taxon>
        <taxon>Pseudomonadati</taxon>
        <taxon>Pseudomonadota</taxon>
        <taxon>Betaproteobacteria</taxon>
        <taxon>Burkholderiales</taxon>
        <taxon>Comamonadaceae</taxon>
        <taxon>Variovorax</taxon>
    </lineage>
</organism>
<gene>
    <name evidence="1" type="ORF">GCM10023165_12020</name>
</gene>
<evidence type="ECO:0000313" key="2">
    <source>
        <dbReference type="Proteomes" id="UP001500975"/>
    </source>
</evidence>
<keyword evidence="2" id="KW-1185">Reference proteome</keyword>
<sequence length="65" mass="7703">MHLPLRVLYEIRLRWSDEVPQEAPGQEGGLWYPDTDCNRTRLDEAVARGNRLYGDHTHWVEKRQA</sequence>
<name>A0ABP8H890_9BURK</name>
<accession>A0ABP8H890</accession>
<evidence type="ECO:0000313" key="1">
    <source>
        <dbReference type="EMBL" id="GAA4335501.1"/>
    </source>
</evidence>
<comment type="caution">
    <text evidence="1">The sequence shown here is derived from an EMBL/GenBank/DDBJ whole genome shotgun (WGS) entry which is preliminary data.</text>
</comment>
<reference evidence="2" key="1">
    <citation type="journal article" date="2019" name="Int. J. Syst. Evol. Microbiol.">
        <title>The Global Catalogue of Microorganisms (GCM) 10K type strain sequencing project: providing services to taxonomists for standard genome sequencing and annotation.</title>
        <authorList>
            <consortium name="The Broad Institute Genomics Platform"/>
            <consortium name="The Broad Institute Genome Sequencing Center for Infectious Disease"/>
            <person name="Wu L."/>
            <person name="Ma J."/>
        </authorList>
    </citation>
    <scope>NUCLEOTIDE SEQUENCE [LARGE SCALE GENOMIC DNA]</scope>
    <source>
        <strain evidence="2">JCM 17804</strain>
    </source>
</reference>
<proteinExistence type="predicted"/>
<dbReference type="EMBL" id="BAABGJ010000009">
    <property type="protein sequence ID" value="GAA4335501.1"/>
    <property type="molecule type" value="Genomic_DNA"/>
</dbReference>
<dbReference type="Proteomes" id="UP001500975">
    <property type="component" value="Unassembled WGS sequence"/>
</dbReference>